<dbReference type="Proteomes" id="UP000632154">
    <property type="component" value="Unassembled WGS sequence"/>
</dbReference>
<accession>A0ABQ3KIN7</accession>
<dbReference type="EMBL" id="BNAL01000066">
    <property type="protein sequence ID" value="GHG12750.1"/>
    <property type="molecule type" value="Genomic_DNA"/>
</dbReference>
<organism evidence="1 2">
    <name type="scientific">Deinococcus piscis</name>
    <dbReference type="NCBI Taxonomy" id="394230"/>
    <lineage>
        <taxon>Bacteria</taxon>
        <taxon>Thermotogati</taxon>
        <taxon>Deinococcota</taxon>
        <taxon>Deinococci</taxon>
        <taxon>Deinococcales</taxon>
        <taxon>Deinococcaceae</taxon>
        <taxon>Deinococcus</taxon>
    </lineage>
</organism>
<evidence type="ECO:0000313" key="1">
    <source>
        <dbReference type="EMBL" id="GHG12750.1"/>
    </source>
</evidence>
<comment type="caution">
    <text evidence="1">The sequence shown here is derived from an EMBL/GenBank/DDBJ whole genome shotgun (WGS) entry which is preliminary data.</text>
</comment>
<proteinExistence type="predicted"/>
<dbReference type="RefSeq" id="WP_189644172.1">
    <property type="nucleotide sequence ID" value="NZ_BNAL01000066.1"/>
</dbReference>
<evidence type="ECO:0000313" key="2">
    <source>
        <dbReference type="Proteomes" id="UP000632154"/>
    </source>
</evidence>
<protein>
    <submittedName>
        <fullName evidence="1">Uncharacterized protein</fullName>
    </submittedName>
</protein>
<sequence>MEYHLYIYSARVKHFIQHHGGWESHPDAAFALPKKFAAAIRGRLLSYGFAEKDSGKFEKMYGSVPVTVRTFAGSVIFSLPYPTQFEAQLSR</sequence>
<reference evidence="2" key="1">
    <citation type="journal article" date="2019" name="Int. J. Syst. Evol. Microbiol.">
        <title>The Global Catalogue of Microorganisms (GCM) 10K type strain sequencing project: providing services to taxonomists for standard genome sequencing and annotation.</title>
        <authorList>
            <consortium name="The Broad Institute Genomics Platform"/>
            <consortium name="The Broad Institute Genome Sequencing Center for Infectious Disease"/>
            <person name="Wu L."/>
            <person name="Ma J."/>
        </authorList>
    </citation>
    <scope>NUCLEOTIDE SEQUENCE [LARGE SCALE GENOMIC DNA]</scope>
    <source>
        <strain evidence="2">CGMCC 1.18439</strain>
    </source>
</reference>
<keyword evidence="2" id="KW-1185">Reference proteome</keyword>
<name>A0ABQ3KIN7_9DEIO</name>
<gene>
    <name evidence="1" type="ORF">GCM10017783_25930</name>
</gene>